<dbReference type="CTD" id="9801325"/>
<feature type="compositionally biased region" description="Polar residues" evidence="1">
    <location>
        <begin position="643"/>
        <end position="655"/>
    </location>
</feature>
<feature type="compositionally biased region" description="Low complexity" evidence="1">
    <location>
        <begin position="362"/>
        <end position="371"/>
    </location>
</feature>
<feature type="compositionally biased region" description="Polar residues" evidence="1">
    <location>
        <begin position="372"/>
        <end position="392"/>
    </location>
</feature>
<evidence type="ECO:0000256" key="1">
    <source>
        <dbReference type="SAM" id="MobiDB-lite"/>
    </source>
</evidence>
<feature type="region of interest" description="Disordered" evidence="1">
    <location>
        <begin position="713"/>
        <end position="868"/>
    </location>
</feature>
<gene>
    <name evidence="2" type="ORF">CRE_03754</name>
</gene>
<dbReference type="InParanoid" id="E3LY34"/>
<feature type="compositionally biased region" description="Polar residues" evidence="1">
    <location>
        <begin position="568"/>
        <end position="587"/>
    </location>
</feature>
<dbReference type="AlphaFoldDB" id="E3LY34"/>
<dbReference type="eggNOG" id="ENOG502TJ2P">
    <property type="taxonomic scope" value="Eukaryota"/>
</dbReference>
<feature type="region of interest" description="Disordered" evidence="1">
    <location>
        <begin position="137"/>
        <end position="683"/>
    </location>
</feature>
<feature type="compositionally biased region" description="Low complexity" evidence="1">
    <location>
        <begin position="393"/>
        <end position="412"/>
    </location>
</feature>
<dbReference type="HOGENOM" id="CLU_330459_0_0_1"/>
<feature type="compositionally biased region" description="Low complexity" evidence="1">
    <location>
        <begin position="496"/>
        <end position="512"/>
    </location>
</feature>
<accession>E3LY34</accession>
<dbReference type="RefSeq" id="XP_003111207.2">
    <property type="nucleotide sequence ID" value="XM_003111159.2"/>
</dbReference>
<evidence type="ECO:0000313" key="2">
    <source>
        <dbReference type="EMBL" id="EFO84707.1"/>
    </source>
</evidence>
<dbReference type="Proteomes" id="UP000008281">
    <property type="component" value="Unassembled WGS sequence"/>
</dbReference>
<feature type="compositionally biased region" description="Polar residues" evidence="1">
    <location>
        <begin position="774"/>
        <end position="784"/>
    </location>
</feature>
<dbReference type="OrthoDB" id="10350782at2759"/>
<feature type="compositionally biased region" description="Polar residues" evidence="1">
    <location>
        <begin position="747"/>
        <end position="764"/>
    </location>
</feature>
<feature type="compositionally biased region" description="Basic and acidic residues" evidence="1">
    <location>
        <begin position="547"/>
        <end position="557"/>
    </location>
</feature>
<dbReference type="OMA" id="HSNSGFR"/>
<dbReference type="KEGG" id="crq:GCK72_001067"/>
<dbReference type="GeneID" id="9801325"/>
<feature type="compositionally biased region" description="Pro residues" evidence="1">
    <location>
        <begin position="484"/>
        <end position="495"/>
    </location>
</feature>
<feature type="compositionally biased region" description="Polar residues" evidence="1">
    <location>
        <begin position="468"/>
        <end position="481"/>
    </location>
</feature>
<dbReference type="EMBL" id="DS268418">
    <property type="protein sequence ID" value="EFO84707.1"/>
    <property type="molecule type" value="Genomic_DNA"/>
</dbReference>
<feature type="compositionally biased region" description="Low complexity" evidence="1">
    <location>
        <begin position="254"/>
        <end position="263"/>
    </location>
</feature>
<feature type="compositionally biased region" description="Basic and acidic residues" evidence="1">
    <location>
        <begin position="724"/>
        <end position="742"/>
    </location>
</feature>
<feature type="compositionally biased region" description="Basic residues" evidence="1">
    <location>
        <begin position="172"/>
        <end position="190"/>
    </location>
</feature>
<feature type="compositionally biased region" description="Basic and acidic residues" evidence="1">
    <location>
        <begin position="845"/>
        <end position="854"/>
    </location>
</feature>
<dbReference type="STRING" id="31234.E3LY34"/>
<protein>
    <submittedName>
        <fullName evidence="2">Uncharacterized protein</fullName>
    </submittedName>
</protein>
<reference evidence="2" key="1">
    <citation type="submission" date="2007-07" db="EMBL/GenBank/DDBJ databases">
        <title>PCAP assembly of the Caenorhabditis remanei genome.</title>
        <authorList>
            <consortium name="The Caenorhabditis remanei Sequencing Consortium"/>
            <person name="Wilson R.K."/>
        </authorList>
    </citation>
    <scope>NUCLEOTIDE SEQUENCE [LARGE SCALE GENOMIC DNA]</scope>
    <source>
        <strain evidence="2">PB4641</strain>
    </source>
</reference>
<feature type="compositionally biased region" description="Pro residues" evidence="1">
    <location>
        <begin position="264"/>
        <end position="287"/>
    </location>
</feature>
<feature type="compositionally biased region" description="Basic and acidic residues" evidence="1">
    <location>
        <begin position="413"/>
        <end position="423"/>
    </location>
</feature>
<proteinExistence type="predicted"/>
<name>E3LY34_CAERE</name>
<feature type="region of interest" description="Disordered" evidence="1">
    <location>
        <begin position="1"/>
        <end position="20"/>
    </location>
</feature>
<organism evidence="3">
    <name type="scientific">Caenorhabditis remanei</name>
    <name type="common">Caenorhabditis vulgaris</name>
    <dbReference type="NCBI Taxonomy" id="31234"/>
    <lineage>
        <taxon>Eukaryota</taxon>
        <taxon>Metazoa</taxon>
        <taxon>Ecdysozoa</taxon>
        <taxon>Nematoda</taxon>
        <taxon>Chromadorea</taxon>
        <taxon>Rhabditida</taxon>
        <taxon>Rhabditina</taxon>
        <taxon>Rhabditomorpha</taxon>
        <taxon>Rhabditoidea</taxon>
        <taxon>Rhabditidae</taxon>
        <taxon>Peloderinae</taxon>
        <taxon>Caenorhabditis</taxon>
    </lineage>
</organism>
<sequence>MSDIREIKKRNEDPTDREQRQMLRSAQYDEAKKFFKCLRKTGAMSYCDYVGSLSETQVHIAEHTKDFLFSCILCGKELYDATQIYTHRNGKTVCGPRKEDLIVNIPPKEDTVDLWRARNVFIDTATREEYDEFKRGLARKAEMQPGNNGVPGTPGYGDEEDNNSRSNVHSRQSSRSHSRSVSRDRSRRSPPKIINRDHLISSASQPTPSVPPAAPNVPQSSGIPGFQHQPPHQQPMSQADPRGFYEQQRQSTSAGAHGQAGYQQPPPPGVSHQYHPPPPGFAQPPPGFAQQPPGFYNQPPPQQYHPSVQGPPGFYQEQLPRNGYPMEHPPMFANGGADFDPNILPPPPQQHHRPHTPSKSQNWNNNFQNDNRGAQSSYQRHRNSGSSTGPQDNHQNSGWNSSSSQRNGSYSNPRDRGQRHENYGRNGPDSRNNANRQQPQETLYRRSPVPSPQRQSSAPTDNHPYGQPPSQNSVAPPTSEWQRYPPPPLPPPESPAPQSTPQQSQPSSWMPKPIDKNLLQQCATILQKPAAPTLVPGPGPAPVPEVNDARPTRRETKVPSLIIPDSGVSGQQIYSGGVTTRSMSRAQSRNPSRATSRAASRATSRNASPVRGTAGPTSSNVPTGDSTSSRRGRSSNRKEQDQGRGTISLAIQTPQEMRRQSRSAVRYRTRSRSKSMETPSRAEIDLVQQRRNEFQQAGTATVKVPPGRNRVCMLIDTPPPPKTMTERERRRMENLEKLRASAEAEANQRNTSNVEPPVETTHSATLRGLHNLPERNQPSTSSAANRGGGSPRPVPPPGGQRGADRRLRNSNSPPPFLGNKRRGNNDDDDEDFTDRRLYAKNQKPRRNDDEDQHNRKDKRHRAYRDYRN</sequence>
<feature type="compositionally biased region" description="Polar residues" evidence="1">
    <location>
        <begin position="429"/>
        <end position="441"/>
    </location>
</feature>
<feature type="compositionally biased region" description="Low complexity" evidence="1">
    <location>
        <begin position="445"/>
        <end position="459"/>
    </location>
</feature>
<evidence type="ECO:0000313" key="3">
    <source>
        <dbReference type="Proteomes" id="UP000008281"/>
    </source>
</evidence>
<feature type="compositionally biased region" description="Polar residues" evidence="1">
    <location>
        <begin position="615"/>
        <end position="625"/>
    </location>
</feature>
<feature type="compositionally biased region" description="Low complexity" evidence="1">
    <location>
        <begin position="588"/>
        <end position="609"/>
    </location>
</feature>
<keyword evidence="3" id="KW-1185">Reference proteome</keyword>